<dbReference type="Pfam" id="PF00875">
    <property type="entry name" value="DNA_photolyase"/>
    <property type="match status" value="1"/>
</dbReference>
<dbReference type="Proteomes" id="UP000252355">
    <property type="component" value="Unassembled WGS sequence"/>
</dbReference>
<evidence type="ECO:0000256" key="9">
    <source>
        <dbReference type="ARBA" id="ARBA00023204"/>
    </source>
</evidence>
<evidence type="ECO:0000313" key="15">
    <source>
        <dbReference type="Proteomes" id="UP000252355"/>
    </source>
</evidence>
<dbReference type="AlphaFoldDB" id="A0A367ZLR7"/>
<evidence type="ECO:0000256" key="3">
    <source>
        <dbReference type="ARBA" id="ARBA00013149"/>
    </source>
</evidence>
<comment type="cofactor">
    <cofactor evidence="1">
        <name>FAD</name>
        <dbReference type="ChEBI" id="CHEBI:57692"/>
    </cofactor>
</comment>
<dbReference type="Gene3D" id="3.40.50.620">
    <property type="entry name" value="HUPs"/>
    <property type="match status" value="1"/>
</dbReference>
<dbReference type="PANTHER" id="PTHR10211:SF0">
    <property type="entry name" value="DEOXYRIBODIPYRIMIDINE PHOTO-LYASE"/>
    <property type="match status" value="1"/>
</dbReference>
<dbReference type="EC" id="4.1.99.3" evidence="3"/>
<dbReference type="SUPFAM" id="SSF48173">
    <property type="entry name" value="Cryptochrome/photolyase FAD-binding domain"/>
    <property type="match status" value="1"/>
</dbReference>
<gene>
    <name evidence="14" type="ORF">OZSIB_0531</name>
</gene>
<feature type="domain" description="Photolyase/cryptochrome alpha/beta" evidence="13">
    <location>
        <begin position="22"/>
        <end position="152"/>
    </location>
</feature>
<evidence type="ECO:0000256" key="6">
    <source>
        <dbReference type="ARBA" id="ARBA00022763"/>
    </source>
</evidence>
<dbReference type="GO" id="GO:0000719">
    <property type="term" value="P:photoreactive repair"/>
    <property type="evidence" value="ECO:0007669"/>
    <property type="project" value="TreeGrafter"/>
</dbReference>
<evidence type="ECO:0000256" key="5">
    <source>
        <dbReference type="ARBA" id="ARBA00022630"/>
    </source>
</evidence>
<keyword evidence="6" id="KW-0227">DNA damage</keyword>
<evidence type="ECO:0000256" key="1">
    <source>
        <dbReference type="ARBA" id="ARBA00001974"/>
    </source>
</evidence>
<sequence>MKHIGDPARRARLAAPGADRPGAVVYWMSRDQRVDDNWALLHASALARARRAPLQVVFTLDPAFPDATRRAWDFLLRGLIEVEADLRARGIPFHLLLGAPPQSLALFCRQQRVGCLVTDFSPLRHKRVWQAEAAAATGLAVTEVDAHNIVPAWIASPKQEFAARTLRLKLNRILSDWLEEFPALEPPPSPGPLPPPTDWAAVQAAVAGTRAVPPVEWLRPGPVAARDHLRRFVTGALRTYALTRNDPCLDGTSNLSPYLHFGHLAPQRAALAAGAARVAEESRLAFLEELVVRRELSDNFCLYNPHYDSPAGYPDWAKKTLALHAADRREHLYDEEAFEAARTHDELWNAAQRQMVRTGKMHGYLRMYWAKKLLEWTPSVAEAHRIALALNDRYELDGRDPNGYVGVAWSLGGVHDRPWSQRPIFGTIRYMSFGGCRSKFRVAAFIARWPP</sequence>
<dbReference type="FunFam" id="3.40.50.620:FF:000110">
    <property type="entry name" value="Deoxyribodipyrimidine photolyase"/>
    <property type="match status" value="1"/>
</dbReference>
<keyword evidence="8" id="KW-0238">DNA-binding</keyword>
<dbReference type="Gene3D" id="1.10.579.10">
    <property type="entry name" value="DNA Cyclobutane Dipyrimidine Photolyase, subunit A, domain 3"/>
    <property type="match status" value="1"/>
</dbReference>
<dbReference type="FunFam" id="1.10.579.10:FF:000002">
    <property type="entry name" value="Deoxyribodipyrimidine photolyase"/>
    <property type="match status" value="1"/>
</dbReference>
<evidence type="ECO:0000313" key="14">
    <source>
        <dbReference type="EMBL" id="RCK78980.1"/>
    </source>
</evidence>
<keyword evidence="7" id="KW-0274">FAD</keyword>
<dbReference type="GO" id="GO:0003677">
    <property type="term" value="F:DNA binding"/>
    <property type="evidence" value="ECO:0007669"/>
    <property type="project" value="UniProtKB-KW"/>
</dbReference>
<dbReference type="InterPro" id="IPR032673">
    <property type="entry name" value="DNA_photolyase_2_CS"/>
</dbReference>
<reference evidence="14 15" key="1">
    <citation type="submission" date="2018-05" db="EMBL/GenBank/DDBJ databases">
        <title>A metagenomic window into the 2 km-deep terrestrial subsurface aquifer revealed taxonomically and functionally diverse microbial community comprising novel uncultured bacterial lineages.</title>
        <authorList>
            <person name="Kadnikov V.V."/>
            <person name="Mardanov A.V."/>
            <person name="Beletsky A.V."/>
            <person name="Banks D."/>
            <person name="Pimenov N.V."/>
            <person name="Frank Y.A."/>
            <person name="Karnachuk O.V."/>
            <person name="Ravin N.V."/>
        </authorList>
    </citation>
    <scope>NUCLEOTIDE SEQUENCE [LARGE SCALE GENOMIC DNA]</scope>
    <source>
        <strain evidence="14">BY5</strain>
    </source>
</reference>
<proteinExistence type="inferred from homology"/>
<evidence type="ECO:0000256" key="12">
    <source>
        <dbReference type="ARBA" id="ARBA00033999"/>
    </source>
</evidence>
<dbReference type="InterPro" id="IPR036134">
    <property type="entry name" value="Crypto/Photolyase_FAD-like_sf"/>
</dbReference>
<dbReference type="InterPro" id="IPR014729">
    <property type="entry name" value="Rossmann-like_a/b/a_fold"/>
</dbReference>
<protein>
    <recommendedName>
        <fullName evidence="4">Deoxyribodipyrimidine photo-lyase</fullName>
        <ecNumber evidence="3">4.1.99.3</ecNumber>
    </recommendedName>
    <alternativeName>
        <fullName evidence="11">DNA photolyase</fullName>
    </alternativeName>
</protein>
<dbReference type="InterPro" id="IPR006050">
    <property type="entry name" value="DNA_photolyase_N"/>
</dbReference>
<name>A0A367ZLR7_9BACT</name>
<comment type="similarity">
    <text evidence="2">Belongs to the DNA photolyase class-2 family.</text>
</comment>
<comment type="catalytic activity">
    <reaction evidence="12">
        <text>cyclobutadipyrimidine (in DNA) = 2 pyrimidine residues (in DNA).</text>
        <dbReference type="EC" id="4.1.99.3"/>
    </reaction>
</comment>
<dbReference type="Gene3D" id="1.25.40.80">
    <property type="match status" value="1"/>
</dbReference>
<dbReference type="PANTHER" id="PTHR10211">
    <property type="entry name" value="DEOXYRIBODIPYRIMIDINE PHOTOLYASE"/>
    <property type="match status" value="1"/>
</dbReference>
<keyword evidence="10 14" id="KW-0456">Lyase</keyword>
<dbReference type="PROSITE" id="PS01083">
    <property type="entry name" value="DNA_PHOTOLYASES_2_1"/>
    <property type="match status" value="1"/>
</dbReference>
<dbReference type="NCBIfam" id="TIGR00591">
    <property type="entry name" value="phr2"/>
    <property type="match status" value="1"/>
</dbReference>
<evidence type="ECO:0000256" key="11">
    <source>
        <dbReference type="ARBA" id="ARBA00031671"/>
    </source>
</evidence>
<evidence type="ECO:0000256" key="2">
    <source>
        <dbReference type="ARBA" id="ARBA00006409"/>
    </source>
</evidence>
<dbReference type="InterPro" id="IPR052219">
    <property type="entry name" value="Photolyase_Class-2"/>
</dbReference>
<dbReference type="PROSITE" id="PS51645">
    <property type="entry name" value="PHR_CRY_ALPHA_BETA"/>
    <property type="match status" value="1"/>
</dbReference>
<evidence type="ECO:0000256" key="10">
    <source>
        <dbReference type="ARBA" id="ARBA00023239"/>
    </source>
</evidence>
<dbReference type="GO" id="GO:0003904">
    <property type="term" value="F:deoxyribodipyrimidine photo-lyase activity"/>
    <property type="evidence" value="ECO:0007669"/>
    <property type="project" value="UniProtKB-EC"/>
</dbReference>
<organism evidence="14 15">
    <name type="scientific">Candidatus Ozemobacter sibiricus</name>
    <dbReference type="NCBI Taxonomy" id="2268124"/>
    <lineage>
        <taxon>Bacteria</taxon>
        <taxon>Candidatus Ozemobacteria</taxon>
        <taxon>Candidatus Ozemobacterales</taxon>
        <taxon>Candidatus Ozemobacteraceae</taxon>
        <taxon>Candidatus Ozemobacter</taxon>
    </lineage>
</organism>
<evidence type="ECO:0000256" key="4">
    <source>
        <dbReference type="ARBA" id="ARBA00014046"/>
    </source>
</evidence>
<dbReference type="InterPro" id="IPR036155">
    <property type="entry name" value="Crypto/Photolyase_N_sf"/>
</dbReference>
<dbReference type="InterPro" id="IPR008148">
    <property type="entry name" value="DNA_photolyase_2"/>
</dbReference>
<evidence type="ECO:0000256" key="8">
    <source>
        <dbReference type="ARBA" id="ARBA00023125"/>
    </source>
</evidence>
<dbReference type="SUPFAM" id="SSF52425">
    <property type="entry name" value="Cryptochrome/photolyase, N-terminal domain"/>
    <property type="match status" value="1"/>
</dbReference>
<dbReference type="EMBL" id="QOQW01000017">
    <property type="protein sequence ID" value="RCK78980.1"/>
    <property type="molecule type" value="Genomic_DNA"/>
</dbReference>
<comment type="caution">
    <text evidence="14">The sequence shown here is derived from an EMBL/GenBank/DDBJ whole genome shotgun (WGS) entry which is preliminary data.</text>
</comment>
<evidence type="ECO:0000259" key="13">
    <source>
        <dbReference type="PROSITE" id="PS51645"/>
    </source>
</evidence>
<accession>A0A367ZLR7</accession>
<keyword evidence="5" id="KW-0285">Flavoprotein</keyword>
<evidence type="ECO:0000256" key="7">
    <source>
        <dbReference type="ARBA" id="ARBA00022827"/>
    </source>
</evidence>
<keyword evidence="9" id="KW-0234">DNA repair</keyword>